<dbReference type="EMBL" id="BMQL01000034">
    <property type="protein sequence ID" value="GGR25000.1"/>
    <property type="molecule type" value="Genomic_DNA"/>
</dbReference>
<feature type="transmembrane region" description="Helical" evidence="1">
    <location>
        <begin position="183"/>
        <end position="200"/>
    </location>
</feature>
<reference evidence="2" key="1">
    <citation type="journal article" date="2014" name="Int. J. Syst. Evol. Microbiol.">
        <title>Complete genome sequence of Corynebacterium casei LMG S-19264T (=DSM 44701T), isolated from a smear-ripened cheese.</title>
        <authorList>
            <consortium name="US DOE Joint Genome Institute (JGI-PGF)"/>
            <person name="Walter F."/>
            <person name="Albersmeier A."/>
            <person name="Kalinowski J."/>
            <person name="Ruckert C."/>
        </authorList>
    </citation>
    <scope>NUCLEOTIDE SEQUENCE</scope>
    <source>
        <strain evidence="2">JCM 31311</strain>
    </source>
</reference>
<feature type="transmembrane region" description="Helical" evidence="1">
    <location>
        <begin position="12"/>
        <end position="33"/>
    </location>
</feature>
<feature type="transmembrane region" description="Helical" evidence="1">
    <location>
        <begin position="117"/>
        <end position="138"/>
    </location>
</feature>
<feature type="transmembrane region" description="Helical" evidence="1">
    <location>
        <begin position="158"/>
        <end position="177"/>
    </location>
</feature>
<name>A0A918CJV7_9DEIO</name>
<keyword evidence="3" id="KW-1185">Reference proteome</keyword>
<accession>A0A918CJV7</accession>
<dbReference type="Proteomes" id="UP000603865">
    <property type="component" value="Unassembled WGS sequence"/>
</dbReference>
<keyword evidence="1" id="KW-0812">Transmembrane</keyword>
<gene>
    <name evidence="2" type="ORF">GCM10008957_40870</name>
</gene>
<protein>
    <submittedName>
        <fullName evidence="2">Uncharacterized protein</fullName>
    </submittedName>
</protein>
<keyword evidence="1" id="KW-1133">Transmembrane helix</keyword>
<proteinExistence type="predicted"/>
<sequence>MREGGKGSAHRRVTVAAVWVLVLGVGLLLALHAADQPTSSAALRWLARGLLLLTLGVTASMLWLLRAALNEQQQRLKALPRDRRVASSVAGLATAAITVALVGLGVGVWYSLQPSDFLRGMLAGIFGFLPLGIGWLAYRAYRQMDEYAQRVQERAAAFAFLLSMAAAMVGFVAAQVGKVVIPLWTLYVFGMLIYAAGVLVQQRVSR</sequence>
<dbReference type="RefSeq" id="WP_189092355.1">
    <property type="nucleotide sequence ID" value="NZ_BMQL01000034.1"/>
</dbReference>
<comment type="caution">
    <text evidence="2">The sequence shown here is derived from an EMBL/GenBank/DDBJ whole genome shotgun (WGS) entry which is preliminary data.</text>
</comment>
<feature type="transmembrane region" description="Helical" evidence="1">
    <location>
        <begin position="85"/>
        <end position="111"/>
    </location>
</feature>
<keyword evidence="1" id="KW-0472">Membrane</keyword>
<reference evidence="2" key="2">
    <citation type="submission" date="2020-09" db="EMBL/GenBank/DDBJ databases">
        <authorList>
            <person name="Sun Q."/>
            <person name="Ohkuma M."/>
        </authorList>
    </citation>
    <scope>NUCLEOTIDE SEQUENCE</scope>
    <source>
        <strain evidence="2">JCM 31311</strain>
    </source>
</reference>
<feature type="transmembrane region" description="Helical" evidence="1">
    <location>
        <begin position="45"/>
        <end position="65"/>
    </location>
</feature>
<dbReference type="AlphaFoldDB" id="A0A918CJV7"/>
<evidence type="ECO:0000313" key="3">
    <source>
        <dbReference type="Proteomes" id="UP000603865"/>
    </source>
</evidence>
<evidence type="ECO:0000313" key="2">
    <source>
        <dbReference type="EMBL" id="GGR25000.1"/>
    </source>
</evidence>
<organism evidence="2 3">
    <name type="scientific">Deinococcus ruber</name>
    <dbReference type="NCBI Taxonomy" id="1848197"/>
    <lineage>
        <taxon>Bacteria</taxon>
        <taxon>Thermotogati</taxon>
        <taxon>Deinococcota</taxon>
        <taxon>Deinococci</taxon>
        <taxon>Deinococcales</taxon>
        <taxon>Deinococcaceae</taxon>
        <taxon>Deinococcus</taxon>
    </lineage>
</organism>
<evidence type="ECO:0000256" key="1">
    <source>
        <dbReference type="SAM" id="Phobius"/>
    </source>
</evidence>